<keyword evidence="2" id="KW-0808">Transferase</keyword>
<dbReference type="Gene3D" id="3.40.50.150">
    <property type="entry name" value="Vaccinia Virus protein VP39"/>
    <property type="match status" value="1"/>
</dbReference>
<dbReference type="GO" id="GO:0008757">
    <property type="term" value="F:S-adenosylmethionine-dependent methyltransferase activity"/>
    <property type="evidence" value="ECO:0007669"/>
    <property type="project" value="InterPro"/>
</dbReference>
<evidence type="ECO:0000313" key="2">
    <source>
        <dbReference type="EMBL" id="TWU44163.1"/>
    </source>
</evidence>
<dbReference type="InterPro" id="IPR013216">
    <property type="entry name" value="Methyltransf_11"/>
</dbReference>
<dbReference type="PANTHER" id="PTHR47473:SF1">
    <property type="entry name" value="METHYLTRANSFERASE DOMAIN-CONTAINING PROTEIN"/>
    <property type="match status" value="1"/>
</dbReference>
<dbReference type="Proteomes" id="UP000315471">
    <property type="component" value="Unassembled WGS sequence"/>
</dbReference>
<keyword evidence="2" id="KW-0830">Ubiquinone</keyword>
<reference evidence="2 3" key="1">
    <citation type="submission" date="2019-02" db="EMBL/GenBank/DDBJ databases">
        <title>Deep-cultivation of Planctomycetes and their phenomic and genomic characterization uncovers novel biology.</title>
        <authorList>
            <person name="Wiegand S."/>
            <person name="Jogler M."/>
            <person name="Boedeker C."/>
            <person name="Pinto D."/>
            <person name="Vollmers J."/>
            <person name="Rivas-Marin E."/>
            <person name="Kohn T."/>
            <person name="Peeters S.H."/>
            <person name="Heuer A."/>
            <person name="Rast P."/>
            <person name="Oberbeckmann S."/>
            <person name="Bunk B."/>
            <person name="Jeske O."/>
            <person name="Meyerdierks A."/>
            <person name="Storesund J.E."/>
            <person name="Kallscheuer N."/>
            <person name="Luecker S."/>
            <person name="Lage O.M."/>
            <person name="Pohl T."/>
            <person name="Merkel B.J."/>
            <person name="Hornburger P."/>
            <person name="Mueller R.-W."/>
            <person name="Bruemmer F."/>
            <person name="Labrenz M."/>
            <person name="Spormann A.M."/>
            <person name="Op Den Camp H."/>
            <person name="Overmann J."/>
            <person name="Amann R."/>
            <person name="Jetten M.S.M."/>
            <person name="Mascher T."/>
            <person name="Medema M.H."/>
            <person name="Devos D.P."/>
            <person name="Kaster A.-K."/>
            <person name="Ovreas L."/>
            <person name="Rohde M."/>
            <person name="Galperin M.Y."/>
            <person name="Jogler C."/>
        </authorList>
    </citation>
    <scope>NUCLEOTIDE SEQUENCE [LARGE SCALE GENOMIC DNA]</scope>
    <source>
        <strain evidence="2 3">Q31b</strain>
    </source>
</reference>
<dbReference type="OrthoDB" id="9791837at2"/>
<dbReference type="Pfam" id="PF08241">
    <property type="entry name" value="Methyltransf_11"/>
    <property type="match status" value="1"/>
</dbReference>
<evidence type="ECO:0000259" key="1">
    <source>
        <dbReference type="Pfam" id="PF08241"/>
    </source>
</evidence>
<dbReference type="SUPFAM" id="SSF53335">
    <property type="entry name" value="S-adenosyl-L-methionine-dependent methyltransferases"/>
    <property type="match status" value="1"/>
</dbReference>
<organism evidence="2 3">
    <name type="scientific">Novipirellula aureliae</name>
    <dbReference type="NCBI Taxonomy" id="2527966"/>
    <lineage>
        <taxon>Bacteria</taxon>
        <taxon>Pseudomonadati</taxon>
        <taxon>Planctomycetota</taxon>
        <taxon>Planctomycetia</taxon>
        <taxon>Pirellulales</taxon>
        <taxon>Pirellulaceae</taxon>
        <taxon>Novipirellula</taxon>
    </lineage>
</organism>
<dbReference type="EMBL" id="SJPY01000002">
    <property type="protein sequence ID" value="TWU44163.1"/>
    <property type="molecule type" value="Genomic_DNA"/>
</dbReference>
<dbReference type="AlphaFoldDB" id="A0A5C6E3B7"/>
<feature type="domain" description="Methyltransferase type 11" evidence="1">
    <location>
        <begin position="72"/>
        <end position="170"/>
    </location>
</feature>
<name>A0A5C6E3B7_9BACT</name>
<dbReference type="GO" id="GO:0043770">
    <property type="term" value="F:demethylmenaquinone methyltransferase activity"/>
    <property type="evidence" value="ECO:0007669"/>
    <property type="project" value="UniProtKB-EC"/>
</dbReference>
<keyword evidence="3" id="KW-1185">Reference proteome</keyword>
<dbReference type="EC" id="2.1.1.163" evidence="2"/>
<comment type="caution">
    <text evidence="2">The sequence shown here is derived from an EMBL/GenBank/DDBJ whole genome shotgun (WGS) entry which is preliminary data.</text>
</comment>
<dbReference type="InterPro" id="IPR029063">
    <property type="entry name" value="SAM-dependent_MTases_sf"/>
</dbReference>
<protein>
    <submittedName>
        <fullName evidence="2">Ubiquinone/menaquinone biosynthesis C-methyltransferase UbiE</fullName>
        <ecNumber evidence="2">2.1.1.163</ecNumber>
    </submittedName>
</protein>
<keyword evidence="2" id="KW-0489">Methyltransferase</keyword>
<accession>A0A5C6E3B7</accession>
<dbReference type="RefSeq" id="WP_146599173.1">
    <property type="nucleotide sequence ID" value="NZ_SJPY01000002.1"/>
</dbReference>
<dbReference type="CDD" id="cd02440">
    <property type="entry name" value="AdoMet_MTases"/>
    <property type="match status" value="1"/>
</dbReference>
<sequence>MSEVIKPVSRRSDLRVLWHLLCHPVRGDSHAQRLENFYQGQAGDYDSFRARLLHGRAELLTWIDWPVGGTWVDMGAGTGHNLFSVADQTTQLDRVCLVDLSPSLLEVAKQRVGSEGITNVEIMQADATRVDLPDASVDVVTFSYSLTMIPDWFEAIATAERILKPGGTIAVTDFYVSRKYADAERQQHGWLRRTFWPLWFAADNVFLNGDHLAMLHRRFEPIRCEERQGSVPYLPLLKAPYYLLIARKPMNDH</sequence>
<proteinExistence type="predicted"/>
<dbReference type="GO" id="GO:0032259">
    <property type="term" value="P:methylation"/>
    <property type="evidence" value="ECO:0007669"/>
    <property type="project" value="UniProtKB-KW"/>
</dbReference>
<dbReference type="PANTHER" id="PTHR47473">
    <property type="entry name" value="BTA1P"/>
    <property type="match status" value="1"/>
</dbReference>
<gene>
    <name evidence="2" type="primary">ubiE_2</name>
    <name evidence="2" type="ORF">Q31b_16990</name>
</gene>
<evidence type="ECO:0000313" key="3">
    <source>
        <dbReference type="Proteomes" id="UP000315471"/>
    </source>
</evidence>